<keyword evidence="3" id="KW-1185">Reference proteome</keyword>
<evidence type="ECO:0000313" key="3">
    <source>
        <dbReference type="Proteomes" id="UP000318416"/>
    </source>
</evidence>
<dbReference type="EMBL" id="VIVR01000001">
    <property type="protein sequence ID" value="TWE20256.1"/>
    <property type="molecule type" value="Genomic_DNA"/>
</dbReference>
<sequence>MTGSLLGRARSDALHRCAVRIEVAGAFRGSGFLIAPGLAVTCAHVVLDAERDAVTDAVSIRHESGTYPVAPEGVRAEPAAAGGARFHPYPDLALLTVPAWAGHPVAPLADAEAEPGARLTALGFSTFTPSGGVAPDTLTLEVAGRSGDFLRVRGAVQEGFSGSMLVGPDGLVHGVLKGSRSYKQDLGGWYVPLAAVTALLGPAVPAAPPAAPVPPPSDAELVEALMAFPVTARADGRFDLLDRMGEHLGLPHSFEAEERAERRDHLARIVRRSRHHRDAPAVLRAVYTAMEELAPYDAALENLRSVVGRATGGWGEHTGR</sequence>
<protein>
    <submittedName>
        <fullName evidence="2">Trypsin-like peptidase</fullName>
    </submittedName>
</protein>
<reference evidence="2 3" key="1">
    <citation type="submission" date="2019-06" db="EMBL/GenBank/DDBJ databases">
        <title>Sequencing the genomes of 1000 actinobacteria strains.</title>
        <authorList>
            <person name="Klenk H.-P."/>
        </authorList>
    </citation>
    <scope>NUCLEOTIDE SEQUENCE [LARGE SCALE GENOMIC DNA]</scope>
    <source>
        <strain evidence="2 3">DSM 41649</strain>
    </source>
</reference>
<dbReference type="Pfam" id="PF19956">
    <property type="entry name" value="EAD2"/>
    <property type="match status" value="1"/>
</dbReference>
<gene>
    <name evidence="2" type="ORF">FB465_5403</name>
</gene>
<proteinExistence type="predicted"/>
<dbReference type="OrthoDB" id="3867284at2"/>
<name>A0A561EXB5_9ACTN</name>
<dbReference type="Proteomes" id="UP000318416">
    <property type="component" value="Unassembled WGS sequence"/>
</dbReference>
<dbReference type="Gene3D" id="2.40.10.120">
    <property type="match status" value="1"/>
</dbReference>
<dbReference type="RefSeq" id="WP_145794496.1">
    <property type="nucleotide sequence ID" value="NZ_BAAABR010000017.1"/>
</dbReference>
<accession>A0A561EXB5</accession>
<dbReference type="SUPFAM" id="SSF50494">
    <property type="entry name" value="Trypsin-like serine proteases"/>
    <property type="match status" value="1"/>
</dbReference>
<dbReference type="InterPro" id="IPR045431">
    <property type="entry name" value="EAD2"/>
</dbReference>
<dbReference type="Pfam" id="PF13365">
    <property type="entry name" value="Trypsin_2"/>
    <property type="match status" value="1"/>
</dbReference>
<dbReference type="AlphaFoldDB" id="A0A561EXB5"/>
<dbReference type="InterPro" id="IPR009003">
    <property type="entry name" value="Peptidase_S1_PA"/>
</dbReference>
<evidence type="ECO:0000259" key="1">
    <source>
        <dbReference type="Pfam" id="PF19956"/>
    </source>
</evidence>
<evidence type="ECO:0000313" key="2">
    <source>
        <dbReference type="EMBL" id="TWE20256.1"/>
    </source>
</evidence>
<feature type="domain" description="Effector-associated" evidence="1">
    <location>
        <begin position="222"/>
        <end position="307"/>
    </location>
</feature>
<comment type="caution">
    <text evidence="2">The sequence shown here is derived from an EMBL/GenBank/DDBJ whole genome shotgun (WGS) entry which is preliminary data.</text>
</comment>
<organism evidence="2 3">
    <name type="scientific">Kitasatospora atroaurantiaca</name>
    <dbReference type="NCBI Taxonomy" id="285545"/>
    <lineage>
        <taxon>Bacteria</taxon>
        <taxon>Bacillati</taxon>
        <taxon>Actinomycetota</taxon>
        <taxon>Actinomycetes</taxon>
        <taxon>Kitasatosporales</taxon>
        <taxon>Streptomycetaceae</taxon>
        <taxon>Kitasatospora</taxon>
    </lineage>
</organism>